<dbReference type="AlphaFoldDB" id="A0A226DGF7"/>
<organism evidence="2 3">
    <name type="scientific">Folsomia candida</name>
    <name type="common">Springtail</name>
    <dbReference type="NCBI Taxonomy" id="158441"/>
    <lineage>
        <taxon>Eukaryota</taxon>
        <taxon>Metazoa</taxon>
        <taxon>Ecdysozoa</taxon>
        <taxon>Arthropoda</taxon>
        <taxon>Hexapoda</taxon>
        <taxon>Collembola</taxon>
        <taxon>Entomobryomorpha</taxon>
        <taxon>Isotomoidea</taxon>
        <taxon>Isotomidae</taxon>
        <taxon>Proisotominae</taxon>
        <taxon>Folsomia</taxon>
    </lineage>
</organism>
<accession>A0A226DGF7</accession>
<dbReference type="Proteomes" id="UP000198287">
    <property type="component" value="Unassembled WGS sequence"/>
</dbReference>
<feature type="transmembrane region" description="Helical" evidence="1">
    <location>
        <begin position="87"/>
        <end position="107"/>
    </location>
</feature>
<keyword evidence="1" id="KW-0812">Transmembrane</keyword>
<proteinExistence type="predicted"/>
<dbReference type="EMBL" id="LNIX01000021">
    <property type="protein sequence ID" value="OXA43777.1"/>
    <property type="molecule type" value="Genomic_DNA"/>
</dbReference>
<evidence type="ECO:0000256" key="1">
    <source>
        <dbReference type="SAM" id="Phobius"/>
    </source>
</evidence>
<evidence type="ECO:0000313" key="3">
    <source>
        <dbReference type="Proteomes" id="UP000198287"/>
    </source>
</evidence>
<keyword evidence="3" id="KW-1185">Reference proteome</keyword>
<keyword evidence="1" id="KW-0472">Membrane</keyword>
<protein>
    <submittedName>
        <fullName evidence="2">Uncharacterized protein</fullName>
    </submittedName>
</protein>
<name>A0A226DGF7_FOLCA</name>
<gene>
    <name evidence="2" type="ORF">Fcan01_21523</name>
</gene>
<evidence type="ECO:0000313" key="2">
    <source>
        <dbReference type="EMBL" id="OXA43777.1"/>
    </source>
</evidence>
<comment type="caution">
    <text evidence="2">The sequence shown here is derived from an EMBL/GenBank/DDBJ whole genome shotgun (WGS) entry which is preliminary data.</text>
</comment>
<keyword evidence="1" id="KW-1133">Transmembrane helix</keyword>
<reference evidence="2 3" key="1">
    <citation type="submission" date="2015-12" db="EMBL/GenBank/DDBJ databases">
        <title>The genome of Folsomia candida.</title>
        <authorList>
            <person name="Faddeeva A."/>
            <person name="Derks M.F."/>
            <person name="Anvar Y."/>
            <person name="Smit S."/>
            <person name="Van Straalen N."/>
            <person name="Roelofs D."/>
        </authorList>
    </citation>
    <scope>NUCLEOTIDE SEQUENCE [LARGE SCALE GENOMIC DNA]</scope>
    <source>
        <strain evidence="2 3">VU population</strain>
        <tissue evidence="2">Whole body</tissue>
    </source>
</reference>
<sequence>MERFFKVIYHRGKEGARHRILVPVNASAPYTNDISTFMEDSADYTPDFDGGFHPSASVFAVTKRPSPIPEDFYNRIREHENSFYQNVFNVSLVLVFLLQILLVWLFFVRRRQQREDNAELEAAVHFQAGGVFDPVLGVVVPAGNLTAPAPPG</sequence>